<organism evidence="1 2">
    <name type="scientific">Araneus ventricosus</name>
    <name type="common">Orbweaver spider</name>
    <name type="synonym">Epeira ventricosa</name>
    <dbReference type="NCBI Taxonomy" id="182803"/>
    <lineage>
        <taxon>Eukaryota</taxon>
        <taxon>Metazoa</taxon>
        <taxon>Ecdysozoa</taxon>
        <taxon>Arthropoda</taxon>
        <taxon>Chelicerata</taxon>
        <taxon>Arachnida</taxon>
        <taxon>Araneae</taxon>
        <taxon>Araneomorphae</taxon>
        <taxon>Entelegynae</taxon>
        <taxon>Araneoidea</taxon>
        <taxon>Araneidae</taxon>
        <taxon>Araneus</taxon>
    </lineage>
</organism>
<protein>
    <recommendedName>
        <fullName evidence="3">Reverse transcriptase domain-containing protein</fullName>
    </recommendedName>
</protein>
<proteinExistence type="predicted"/>
<evidence type="ECO:0000313" key="1">
    <source>
        <dbReference type="EMBL" id="GBM59419.1"/>
    </source>
</evidence>
<name>A0A4Y2H2L8_ARAVE</name>
<dbReference type="EMBL" id="BGPR01001681">
    <property type="protein sequence ID" value="GBM59419.1"/>
    <property type="molecule type" value="Genomic_DNA"/>
</dbReference>
<evidence type="ECO:0000313" key="2">
    <source>
        <dbReference type="Proteomes" id="UP000499080"/>
    </source>
</evidence>
<dbReference type="Proteomes" id="UP000499080">
    <property type="component" value="Unassembled WGS sequence"/>
</dbReference>
<gene>
    <name evidence="1" type="ORF">AVEN_174404_1</name>
</gene>
<sequence length="107" mass="11817">MSTTALLNAFLESCSYLDVSQARTNSKLPGNYRPISLLSNLDKIYEKVLPSIFKDCCSDLNIIPGFRPNHGCIHQLIPLLMVLISSFILEVSSSMFAKPSIGYGTMD</sequence>
<accession>A0A4Y2H2L8</accession>
<comment type="caution">
    <text evidence="1">The sequence shown here is derived from an EMBL/GenBank/DDBJ whole genome shotgun (WGS) entry which is preliminary data.</text>
</comment>
<dbReference type="AlphaFoldDB" id="A0A4Y2H2L8"/>
<keyword evidence="2" id="KW-1185">Reference proteome</keyword>
<evidence type="ECO:0008006" key="3">
    <source>
        <dbReference type="Google" id="ProtNLM"/>
    </source>
</evidence>
<reference evidence="1 2" key="1">
    <citation type="journal article" date="2019" name="Sci. Rep.">
        <title>Orb-weaving spider Araneus ventricosus genome elucidates the spidroin gene catalogue.</title>
        <authorList>
            <person name="Kono N."/>
            <person name="Nakamura H."/>
            <person name="Ohtoshi R."/>
            <person name="Moran D.A.P."/>
            <person name="Shinohara A."/>
            <person name="Yoshida Y."/>
            <person name="Fujiwara M."/>
            <person name="Mori M."/>
            <person name="Tomita M."/>
            <person name="Arakawa K."/>
        </authorList>
    </citation>
    <scope>NUCLEOTIDE SEQUENCE [LARGE SCALE GENOMIC DNA]</scope>
</reference>